<feature type="domain" description="SSD" evidence="9">
    <location>
        <begin position="647"/>
        <end position="808"/>
    </location>
</feature>
<feature type="transmembrane region" description="Helical" evidence="8">
    <location>
        <begin position="786"/>
        <end position="808"/>
    </location>
</feature>
<feature type="transmembrane region" description="Helical" evidence="8">
    <location>
        <begin position="336"/>
        <end position="353"/>
    </location>
</feature>
<feature type="transmembrane region" description="Helical" evidence="8">
    <location>
        <begin position="407"/>
        <end position="426"/>
    </location>
</feature>
<dbReference type="Pfam" id="PF03176">
    <property type="entry name" value="MMPL"/>
    <property type="match status" value="2"/>
</dbReference>
<comment type="subcellular location">
    <subcellularLocation>
        <location evidence="1">Cell membrane</location>
        <topology evidence="1">Multi-pass membrane protein</topology>
    </subcellularLocation>
</comment>
<protein>
    <submittedName>
        <fullName evidence="10">MMPL family transporter</fullName>
    </submittedName>
</protein>
<keyword evidence="3" id="KW-1003">Cell membrane</keyword>
<evidence type="ECO:0000256" key="4">
    <source>
        <dbReference type="ARBA" id="ARBA00022692"/>
    </source>
</evidence>
<evidence type="ECO:0000256" key="8">
    <source>
        <dbReference type="SAM" id="Phobius"/>
    </source>
</evidence>
<dbReference type="Proteomes" id="UP000509626">
    <property type="component" value="Chromosome"/>
</dbReference>
<dbReference type="Gene3D" id="1.20.1640.10">
    <property type="entry name" value="Multidrug efflux transporter AcrB transmembrane domain"/>
    <property type="match status" value="2"/>
</dbReference>
<feature type="transmembrane region" description="Helical" evidence="8">
    <location>
        <begin position="365"/>
        <end position="386"/>
    </location>
</feature>
<dbReference type="SUPFAM" id="SSF82866">
    <property type="entry name" value="Multidrug efflux transporter AcrB transmembrane domain"/>
    <property type="match status" value="2"/>
</dbReference>
<dbReference type="PROSITE" id="PS50156">
    <property type="entry name" value="SSD"/>
    <property type="match status" value="2"/>
</dbReference>
<evidence type="ECO:0000313" key="10">
    <source>
        <dbReference type="EMBL" id="QLG61122.1"/>
    </source>
</evidence>
<feature type="domain" description="SSD" evidence="9">
    <location>
        <begin position="265"/>
        <end position="390"/>
    </location>
</feature>
<reference evidence="10 11" key="1">
    <citation type="submission" date="2020-06" db="EMBL/GenBank/DDBJ databases">
        <title>NJ-3-1, isolated from saline soil.</title>
        <authorList>
            <person name="Cui H.L."/>
            <person name="Shi X."/>
        </authorList>
    </citation>
    <scope>NUCLEOTIDE SEQUENCE [LARGE SCALE GENOMIC DNA]</scope>
    <source>
        <strain evidence="10 11">NJ-3-1</strain>
    </source>
</reference>
<dbReference type="EMBL" id="CP058579">
    <property type="protein sequence ID" value="QLG61122.1"/>
    <property type="molecule type" value="Genomic_DNA"/>
</dbReference>
<feature type="transmembrane region" description="Helical" evidence="8">
    <location>
        <begin position="238"/>
        <end position="257"/>
    </location>
</feature>
<evidence type="ECO:0000256" key="5">
    <source>
        <dbReference type="ARBA" id="ARBA00022989"/>
    </source>
</evidence>
<dbReference type="InterPro" id="IPR004869">
    <property type="entry name" value="MMPL_dom"/>
</dbReference>
<dbReference type="InterPro" id="IPR050545">
    <property type="entry name" value="Mycobact_MmpL"/>
</dbReference>
<dbReference type="RefSeq" id="WP_179267706.1">
    <property type="nucleotide sequence ID" value="NZ_CP058579.1"/>
</dbReference>
<gene>
    <name evidence="10" type="ORF">HUG12_04980</name>
</gene>
<feature type="transmembrane region" description="Helical" evidence="8">
    <location>
        <begin position="762"/>
        <end position="780"/>
    </location>
</feature>
<dbReference type="InterPro" id="IPR000731">
    <property type="entry name" value="SSD"/>
</dbReference>
<feature type="transmembrane region" description="Helical" evidence="8">
    <location>
        <begin position="657"/>
        <end position="675"/>
    </location>
</feature>
<keyword evidence="5 8" id="KW-1133">Transmembrane helix</keyword>
<keyword evidence="11" id="KW-1185">Reference proteome</keyword>
<evidence type="ECO:0000256" key="1">
    <source>
        <dbReference type="ARBA" id="ARBA00004651"/>
    </source>
</evidence>
<evidence type="ECO:0000256" key="2">
    <source>
        <dbReference type="ARBA" id="ARBA00010157"/>
    </source>
</evidence>
<feature type="transmembrane region" description="Helical" evidence="8">
    <location>
        <begin position="681"/>
        <end position="698"/>
    </location>
</feature>
<evidence type="ECO:0000256" key="3">
    <source>
        <dbReference type="ARBA" id="ARBA00022475"/>
    </source>
</evidence>
<evidence type="ECO:0000256" key="6">
    <source>
        <dbReference type="ARBA" id="ARBA00023136"/>
    </source>
</evidence>
<evidence type="ECO:0000259" key="9">
    <source>
        <dbReference type="PROSITE" id="PS50156"/>
    </source>
</evidence>
<accession>A0A7D5QF39</accession>
<dbReference type="KEGG" id="halu:HUG12_04980"/>
<feature type="transmembrane region" description="Helical" evidence="8">
    <location>
        <begin position="432"/>
        <end position="451"/>
    </location>
</feature>
<keyword evidence="6 8" id="KW-0472">Membrane</keyword>
<sequence length="835" mass="88312">MSRFRLLLDAVDDLIVERPAVVVLAFLVVTGGFAVGLGNVSTEAGTSQFTEDLPAQRAFETVDEKFTPSFGPDTGTTQLIQSNRNVLAKPSLLRMLEAQRRLEERPSLRVVSTRSAASTVASTLDPNATTTDQRIEAVEGATASEIDDAVRTAAGNASFENQLSDDFNPSAARATGTVAVVEHEVPAGVSAQAGADTASPLSSIQQRSRPVVDSVGGDVRVFGSGIVSAEFENVVFDSLILVLPASVGLILLFLIVAYRDPVDLLLGVFALGVTLVWTFGFVGLAGIAFSQILIAVPPLLLAVGIDFGIHSVNRYREERVEGRDVEASMSRASRQLLVAFFIVTGTTVVGFLSNVTSGLAPIREFGAVAAVGITFTFLIFGVLLPATKVLSDRARERRGLPGSSRRPIGLSGSVLGAVPALGMGVARRAPAAFLALVVGLSLVSGAYGLGVDTTFAEEDFLPPEETPAYLEDLPEPFRPSEYTVTRDVNYLDEEFTAAQGETVTVYVEGPMTRDYALESFDRAARDPPDSFVTDGRDAEVRSIRTVIRAHANESDSFRRLVDRNDVDDDGVPDDDLEEVYDALFDSPAGDEARGFLTEDRRAARVVYTTEAGASQGEVTEDAEAVADRYRFEATATGETVVFQEVTDVILASAIRSLALALAATAAFLVLVYYGLEGEPSLGLVNLVPIVVTVTLLAGSMRALDLPFNALTATILSITIGLGTDYSAHVVHRFADEYDGTGDVFGPLEAAVRGTGGALTGSMLTTTTGIGVLVLAVTPILGQFGALTALSVLYSYLTAVLVTPSLVVVREGVRSSGSSSTDRPTLGSLLDRADSR</sequence>
<evidence type="ECO:0000313" key="11">
    <source>
        <dbReference type="Proteomes" id="UP000509626"/>
    </source>
</evidence>
<name>A0A7D5QF39_9EURY</name>
<keyword evidence="4 8" id="KW-0812">Transmembrane</keyword>
<dbReference type="PANTHER" id="PTHR33406:SF6">
    <property type="entry name" value="MEMBRANE PROTEIN YDGH-RELATED"/>
    <property type="match status" value="1"/>
</dbReference>
<dbReference type="OrthoDB" id="42357at2157"/>
<proteinExistence type="inferred from homology"/>
<dbReference type="AlphaFoldDB" id="A0A7D5QF39"/>
<feature type="region of interest" description="Disordered" evidence="7">
    <location>
        <begin position="812"/>
        <end position="835"/>
    </location>
</feature>
<feature type="transmembrane region" description="Helical" evidence="8">
    <location>
        <begin position="295"/>
        <end position="315"/>
    </location>
</feature>
<feature type="transmembrane region" description="Helical" evidence="8">
    <location>
        <begin position="264"/>
        <end position="289"/>
    </location>
</feature>
<dbReference type="GeneID" id="56036789"/>
<evidence type="ECO:0000256" key="7">
    <source>
        <dbReference type="SAM" id="MobiDB-lite"/>
    </source>
</evidence>
<feature type="transmembrane region" description="Helical" evidence="8">
    <location>
        <begin position="21"/>
        <end position="40"/>
    </location>
</feature>
<dbReference type="GO" id="GO:0005886">
    <property type="term" value="C:plasma membrane"/>
    <property type="evidence" value="ECO:0007669"/>
    <property type="project" value="UniProtKB-SubCell"/>
</dbReference>
<organism evidence="10 11">
    <name type="scientific">Halorarum salinum</name>
    <dbReference type="NCBI Taxonomy" id="2743089"/>
    <lineage>
        <taxon>Archaea</taxon>
        <taxon>Methanobacteriati</taxon>
        <taxon>Methanobacteriota</taxon>
        <taxon>Stenosarchaea group</taxon>
        <taxon>Halobacteria</taxon>
        <taxon>Halobacteriales</taxon>
        <taxon>Haloferacaceae</taxon>
        <taxon>Halorarum</taxon>
    </lineage>
</organism>
<dbReference type="PANTHER" id="PTHR33406">
    <property type="entry name" value="MEMBRANE PROTEIN MJ1562-RELATED"/>
    <property type="match status" value="1"/>
</dbReference>
<comment type="similarity">
    <text evidence="2">Belongs to the resistance-nodulation-cell division (RND) (TC 2.A.6) family. MmpL subfamily.</text>
</comment>